<name>D2ZYJ9_NEIM2</name>
<dbReference type="AlphaFoldDB" id="D2ZYJ9"/>
<dbReference type="EMBL" id="ACDX02000014">
    <property type="protein sequence ID" value="EFC87798.1"/>
    <property type="molecule type" value="Genomic_DNA"/>
</dbReference>
<dbReference type="STRING" id="546266.NEIMUCOT_05710"/>
<proteinExistence type="predicted"/>
<gene>
    <name evidence="1" type="ORF">NEIMUCOT_05710</name>
</gene>
<protein>
    <submittedName>
        <fullName evidence="1">Uncharacterized protein</fullName>
    </submittedName>
</protein>
<comment type="caution">
    <text evidence="1">The sequence shown here is derived from an EMBL/GenBank/DDBJ whole genome shotgun (WGS) entry which is preliminary data.</text>
</comment>
<evidence type="ECO:0000313" key="2">
    <source>
        <dbReference type="Proteomes" id="UP000003344"/>
    </source>
</evidence>
<sequence length="59" mass="7103">MRFKVGSKVKRRLKTVFWVFRRRFVFRRFRLSFIFKTQSSPPPSSSIDIIITFSDDLSS</sequence>
<accession>D2ZYJ9</accession>
<organism evidence="1 2">
    <name type="scientific">Neisseria mucosa (strain ATCC 25996 / DSM 4631 / NCTC 10774 / M26)</name>
    <dbReference type="NCBI Taxonomy" id="546266"/>
    <lineage>
        <taxon>Bacteria</taxon>
        <taxon>Pseudomonadati</taxon>
        <taxon>Pseudomonadota</taxon>
        <taxon>Betaproteobacteria</taxon>
        <taxon>Neisseriales</taxon>
        <taxon>Neisseriaceae</taxon>
        <taxon>Neisseria</taxon>
    </lineage>
</organism>
<evidence type="ECO:0000313" key="1">
    <source>
        <dbReference type="EMBL" id="EFC87798.1"/>
    </source>
</evidence>
<reference evidence="1 2" key="1">
    <citation type="submission" date="2009-10" db="EMBL/GenBank/DDBJ databases">
        <authorList>
            <person name="Weinstock G."/>
            <person name="Sodergren E."/>
            <person name="Clifton S."/>
            <person name="Fulton L."/>
            <person name="Fulton B."/>
            <person name="Courtney L."/>
            <person name="Fronick C."/>
            <person name="Harrison M."/>
            <person name="Strong C."/>
            <person name="Farmer C."/>
            <person name="Delahaunty K."/>
            <person name="Markovic C."/>
            <person name="Hall O."/>
            <person name="Minx P."/>
            <person name="Tomlinson C."/>
            <person name="Mitreva M."/>
            <person name="Nelson J."/>
            <person name="Hou S."/>
            <person name="Wollam A."/>
            <person name="Pepin K.H."/>
            <person name="Johnson M."/>
            <person name="Bhonagiri V."/>
            <person name="Nash W.E."/>
            <person name="Warren W."/>
            <person name="Chinwalla A."/>
            <person name="Mardis E.R."/>
            <person name="Wilson R.K."/>
        </authorList>
    </citation>
    <scope>NUCLEOTIDE SEQUENCE [LARGE SCALE GENOMIC DNA]</scope>
    <source>
        <strain evidence="2">ATCC 25996 / DSM 4631 / NCTC 10774 / M26</strain>
    </source>
</reference>
<dbReference type="Proteomes" id="UP000003344">
    <property type="component" value="Unassembled WGS sequence"/>
</dbReference>